<dbReference type="InterPro" id="IPR009412">
    <property type="entry name" value="DUF1062"/>
</dbReference>
<name>A0A437S9R1_9FIRM</name>
<keyword evidence="2" id="KW-1185">Reference proteome</keyword>
<dbReference type="AlphaFoldDB" id="A0A437S9R1"/>
<proteinExistence type="predicted"/>
<protein>
    <submittedName>
        <fullName evidence="1">DUF1062 domain-containing protein</fullName>
    </submittedName>
</protein>
<reference evidence="1 2" key="1">
    <citation type="submission" date="2018-11" db="EMBL/GenBank/DDBJ databases">
        <title>Genome sequencing and assembly of Anaerosphaera sp. nov., GS7-6-2.</title>
        <authorList>
            <person name="Rettenmaier R."/>
            <person name="Liebl W."/>
            <person name="Zverlov V."/>
        </authorList>
    </citation>
    <scope>NUCLEOTIDE SEQUENCE [LARGE SCALE GENOMIC DNA]</scope>
    <source>
        <strain evidence="1 2">GS7-6-2</strain>
    </source>
</reference>
<dbReference type="Pfam" id="PF06353">
    <property type="entry name" value="DUF1062"/>
    <property type="match status" value="1"/>
</dbReference>
<dbReference type="OrthoDB" id="9810886at2"/>
<accession>A0A437S9R1</accession>
<dbReference type="Proteomes" id="UP000288812">
    <property type="component" value="Unassembled WGS sequence"/>
</dbReference>
<organism evidence="1 2">
    <name type="scientific">Anaerosphaera multitolerans</name>
    <dbReference type="NCBI Taxonomy" id="2487351"/>
    <lineage>
        <taxon>Bacteria</taxon>
        <taxon>Bacillati</taxon>
        <taxon>Bacillota</taxon>
        <taxon>Tissierellia</taxon>
        <taxon>Tissierellales</taxon>
        <taxon>Peptoniphilaceae</taxon>
        <taxon>Anaerosphaera</taxon>
    </lineage>
</organism>
<dbReference type="RefSeq" id="WP_127722962.1">
    <property type="nucleotide sequence ID" value="NZ_RLIH01000001.1"/>
</dbReference>
<comment type="caution">
    <text evidence="1">The sequence shown here is derived from an EMBL/GenBank/DDBJ whole genome shotgun (WGS) entry which is preliminary data.</text>
</comment>
<evidence type="ECO:0000313" key="1">
    <source>
        <dbReference type="EMBL" id="RVU55849.1"/>
    </source>
</evidence>
<gene>
    <name evidence="1" type="ORF">EF514_01155</name>
</gene>
<dbReference type="EMBL" id="RLIH01000001">
    <property type="protein sequence ID" value="RVU55849.1"/>
    <property type="molecule type" value="Genomic_DNA"/>
</dbReference>
<sequence>MKTINWEVEYLSSPKVIRYCKKCGHETEHISSDLFRINAQQKSLDIWLIYKCIHCKNTWNMTIYTRINPKSISQDLLNKFMKNDENLARACALDTELIKRNRVKIELPPYDIKGESIDFRSDTKIKIYNPYSANIKVSKVLREKLSLTRKNFDSLVLNKIFQLEKDKDINKSKIVDNITIYYYGTRIREIYFGGNENA</sequence>
<evidence type="ECO:0000313" key="2">
    <source>
        <dbReference type="Proteomes" id="UP000288812"/>
    </source>
</evidence>